<reference evidence="2 3" key="1">
    <citation type="journal article" date="2021" name="Front. Microbiol.">
        <title>Bacterial Transformation of Aromatic Monomers in Softwood Black Liquor.</title>
        <authorList>
            <person name="Navas L.E."/>
            <person name="Dexter G."/>
            <person name="Liu J."/>
            <person name="Levy-Booth D."/>
            <person name="Cho M."/>
            <person name="Jang S.K."/>
            <person name="Mansfield S.D."/>
            <person name="Renneckar S."/>
            <person name="Mohn W.W."/>
            <person name="Eltis L.D."/>
        </authorList>
    </citation>
    <scope>NUCLEOTIDE SEQUENCE [LARGE SCALE GENOMIC DNA]</scope>
    <source>
        <strain evidence="2 3">GD02</strain>
    </source>
</reference>
<gene>
    <name evidence="2" type="primary">urtA</name>
    <name evidence="2" type="ORF">KUM34_019620</name>
</gene>
<protein>
    <submittedName>
        <fullName evidence="2">Urea ABC transporter substrate-binding protein</fullName>
    </submittedName>
</protein>
<proteinExistence type="predicted"/>
<dbReference type="Pfam" id="PF13433">
    <property type="entry name" value="Peripla_BP_5"/>
    <property type="match status" value="1"/>
</dbReference>
<dbReference type="EMBL" id="CP083974">
    <property type="protein sequence ID" value="UZF44060.1"/>
    <property type="molecule type" value="Genomic_DNA"/>
</dbReference>
<dbReference type="PANTHER" id="PTHR47628">
    <property type="match status" value="1"/>
</dbReference>
<evidence type="ECO:0000256" key="1">
    <source>
        <dbReference type="SAM" id="SignalP"/>
    </source>
</evidence>
<name>A0AA47A9B0_RHORH</name>
<sequence>MSVVRSRLATRAIAAPAALVAVGLVLSACGSRAGDEGSTAASGAASCVDTSGDTIKVGSLNSLSGTMAISEVTVRDSIALAVEEINADGGVLGKQIEIVSEDGASEPTVFAEKAEKLIGSDCVAAVFGGWTSSSRKAMLPVFEDRNALLYYPVQYEGLESSSNIFYTGATTNQQIVPALDYLKEQGVTSLYLVGSDYVFPQTANRIIKAYAEANGIEIKGEDYTPLGSTDFSTIVNKVRTADADAVFNTLNGDSNVAFFREYTNAGLNAKDMPVVSVSIAEEEVGGIGAQNIEGQLTAWNYYQTVDSPENTSFVEAYKAKYGANKPTSDPMEAAYTSVYLWKNTVEKADSFEVDDVIEAADGVTFDAPEGTVTIDGDNHHITKTARIGEIRGDGLIYTVWESDGAIEPDPYLESYDWASSLSGN</sequence>
<keyword evidence="1" id="KW-0732">Signal</keyword>
<dbReference type="PROSITE" id="PS51257">
    <property type="entry name" value="PROKAR_LIPOPROTEIN"/>
    <property type="match status" value="1"/>
</dbReference>
<feature type="chain" id="PRO_5041382265" evidence="1">
    <location>
        <begin position="34"/>
        <end position="424"/>
    </location>
</feature>
<dbReference type="GO" id="GO:0006865">
    <property type="term" value="P:amino acid transport"/>
    <property type="evidence" value="ECO:0007669"/>
    <property type="project" value="InterPro"/>
</dbReference>
<evidence type="ECO:0000313" key="3">
    <source>
        <dbReference type="Proteomes" id="UP001162740"/>
    </source>
</evidence>
<dbReference type="InterPro" id="IPR017777">
    <property type="entry name" value="ABC_urea-bd_UrtA"/>
</dbReference>
<accession>A0AA47A9B0</accession>
<dbReference type="AlphaFoldDB" id="A0AA47A9B0"/>
<dbReference type="InterPro" id="IPR000709">
    <property type="entry name" value="Leu_Ile_Val-bd"/>
</dbReference>
<dbReference type="PANTHER" id="PTHR47628:SF1">
    <property type="entry name" value="ALIPHATIC AMIDASE EXPRESSION-REGULATING PROTEIN"/>
    <property type="match status" value="1"/>
</dbReference>
<feature type="signal peptide" evidence="1">
    <location>
        <begin position="1"/>
        <end position="33"/>
    </location>
</feature>
<dbReference type="PRINTS" id="PR00337">
    <property type="entry name" value="LEUILEVALBP"/>
</dbReference>
<dbReference type="CDD" id="cd06355">
    <property type="entry name" value="PBP1_FmdD-like"/>
    <property type="match status" value="1"/>
</dbReference>
<organism evidence="2 3">
    <name type="scientific">Rhodococcus rhodochrous</name>
    <dbReference type="NCBI Taxonomy" id="1829"/>
    <lineage>
        <taxon>Bacteria</taxon>
        <taxon>Bacillati</taxon>
        <taxon>Actinomycetota</taxon>
        <taxon>Actinomycetes</taxon>
        <taxon>Mycobacteriales</taxon>
        <taxon>Nocardiaceae</taxon>
        <taxon>Rhodococcus</taxon>
    </lineage>
</organism>
<dbReference type="Gene3D" id="3.40.50.2300">
    <property type="match status" value="2"/>
</dbReference>
<dbReference type="SUPFAM" id="SSF53822">
    <property type="entry name" value="Periplasmic binding protein-like I"/>
    <property type="match status" value="1"/>
</dbReference>
<dbReference type="NCBIfam" id="TIGR03407">
    <property type="entry name" value="urea_ABC_UrtA"/>
    <property type="match status" value="1"/>
</dbReference>
<evidence type="ECO:0000313" key="2">
    <source>
        <dbReference type="EMBL" id="UZF44060.1"/>
    </source>
</evidence>
<dbReference type="InterPro" id="IPR028082">
    <property type="entry name" value="Peripla_BP_I"/>
</dbReference>
<dbReference type="RefSeq" id="WP_229579485.1">
    <property type="nucleotide sequence ID" value="NZ_CP083974.1"/>
</dbReference>
<dbReference type="Proteomes" id="UP001162740">
    <property type="component" value="Chromosome"/>
</dbReference>